<dbReference type="EMBL" id="GG738931">
    <property type="protein sequence ID" value="EFC36412.1"/>
    <property type="molecule type" value="Genomic_DNA"/>
</dbReference>
<evidence type="ECO:0000313" key="2">
    <source>
        <dbReference type="EMBL" id="EFC36412.1"/>
    </source>
</evidence>
<gene>
    <name evidence="2" type="ORF">NAEGRDRAFT_82228</name>
</gene>
<accession>D2W3F6</accession>
<keyword evidence="3" id="KW-1185">Reference proteome</keyword>
<evidence type="ECO:0000259" key="1">
    <source>
        <dbReference type="PROSITE" id="PS50022"/>
    </source>
</evidence>
<dbReference type="eggNOG" id="ENOG502T1SW">
    <property type="taxonomic scope" value="Eukaryota"/>
</dbReference>
<dbReference type="PROSITE" id="PS50022">
    <property type="entry name" value="FA58C_3"/>
    <property type="match status" value="1"/>
</dbReference>
<dbReference type="Gene3D" id="2.60.120.260">
    <property type="entry name" value="Galactose-binding domain-like"/>
    <property type="match status" value="1"/>
</dbReference>
<evidence type="ECO:0000313" key="3">
    <source>
        <dbReference type="Proteomes" id="UP000006671"/>
    </source>
</evidence>
<dbReference type="InParanoid" id="D2W3F6"/>
<protein>
    <submittedName>
        <fullName evidence="2">Predicted protein</fullName>
    </submittedName>
</protein>
<dbReference type="Proteomes" id="UP000006671">
    <property type="component" value="Unassembled WGS sequence"/>
</dbReference>
<dbReference type="GeneID" id="8862291"/>
<name>D2W3F6_NAEGR</name>
<dbReference type="InterPro" id="IPR008979">
    <property type="entry name" value="Galactose-bd-like_sf"/>
</dbReference>
<feature type="domain" description="F5/8 type C" evidence="1">
    <location>
        <begin position="296"/>
        <end position="422"/>
    </location>
</feature>
<dbReference type="AlphaFoldDB" id="D2W3F6"/>
<dbReference type="OrthoDB" id="10016625at2759"/>
<dbReference type="OMA" id="PYWRIRK"/>
<sequence length="781" mass="87959">MTTSRQAPVTKIRVYYKSLSNPPSRNQDPQEEVQLKFVYTNLKYAPHELTWKNFRSDLQVQLAKHLGKSVSTLDSVVSFIYNDQEFEIESTDDSAFLSQVLQSNTLDQRLDDIIVLMSPKLLNRKQLPLMDTSEPLHVMELVDEGDKYKKTITVGLHQHGKLYVRLMNGVTVSKLYFFTPDQLTNVAETLKKDIYDNFGEYATLDLGSQNSADDFAANYDVKVTSTKTFSGVEWLMSTSFVLTKNAQKNTLHVLASIKLSNSEKPTMFMVPLKWDDVKVSRNGPAVELASLEDIPTLSPVPTTVSEDSVTLSYKVRMSSQYASDSIGQSYESLQDESGNSGAATNSNSRPFVQATFEHPHTVTGIVVKPLLVSGWGSTYLAGSYLAYSQDEINWKNVLQLNGLTDGLTTFVVPSISAPYWRIRKDGDGFLSIGTWKILGNPSTEPIAQVAGKPLEYYKDLTEKQTTNPQKGEDLAIVPRPNCKKYEDHGDSQFNLLVATDEQAALNSLIEASQSSYATDGKFNNFFNVPLTVVNKSDANLSFVKIEMAHKNQADEWVEMQNIKLGVKYNGWNGAQYQFFEGQVANFEPGQADNLVFSGAIVVTGQPGRDFNSRARAHQSLPQPLVIRVTITDSTGKKKDILVEHSNKPLDLYTHDYYASYNKFDATKLRFVTCDNVDTLERSHLAVYLDRENRQLQLKSSNGYTYSYVYDEFQKFMEKAKKEGKKEIELEDGKSDNRHVYMLFDADSEYQLYAFKIALQTETNATEKVVLVKDLLDELAKM</sequence>
<dbReference type="SUPFAM" id="SSF49785">
    <property type="entry name" value="Galactose-binding domain-like"/>
    <property type="match status" value="1"/>
</dbReference>
<proteinExistence type="predicted"/>
<organism evidence="3">
    <name type="scientific">Naegleria gruberi</name>
    <name type="common">Amoeba</name>
    <dbReference type="NCBI Taxonomy" id="5762"/>
    <lineage>
        <taxon>Eukaryota</taxon>
        <taxon>Discoba</taxon>
        <taxon>Heterolobosea</taxon>
        <taxon>Tetramitia</taxon>
        <taxon>Eutetramitia</taxon>
        <taxon>Vahlkampfiidae</taxon>
        <taxon>Naegleria</taxon>
    </lineage>
</organism>
<reference evidence="2 3" key="1">
    <citation type="journal article" date="2010" name="Cell">
        <title>The genome of Naegleria gruberi illuminates early eukaryotic versatility.</title>
        <authorList>
            <person name="Fritz-Laylin L.K."/>
            <person name="Prochnik S.E."/>
            <person name="Ginger M.L."/>
            <person name="Dacks J.B."/>
            <person name="Carpenter M.L."/>
            <person name="Field M.C."/>
            <person name="Kuo A."/>
            <person name="Paredez A."/>
            <person name="Chapman J."/>
            <person name="Pham J."/>
            <person name="Shu S."/>
            <person name="Neupane R."/>
            <person name="Cipriano M."/>
            <person name="Mancuso J."/>
            <person name="Tu H."/>
            <person name="Salamov A."/>
            <person name="Lindquist E."/>
            <person name="Shapiro H."/>
            <person name="Lucas S."/>
            <person name="Grigoriev I.V."/>
            <person name="Cande W.Z."/>
            <person name="Fulton C."/>
            <person name="Rokhsar D.S."/>
            <person name="Dawson S.C."/>
        </authorList>
    </citation>
    <scope>NUCLEOTIDE SEQUENCE [LARGE SCALE GENOMIC DNA]</scope>
    <source>
        <strain evidence="2 3">NEG-M</strain>
    </source>
</reference>
<dbReference type="RefSeq" id="XP_002669156.1">
    <property type="nucleotide sequence ID" value="XM_002669110.1"/>
</dbReference>
<dbReference type="InterPro" id="IPR000421">
    <property type="entry name" value="FA58C"/>
</dbReference>
<dbReference type="VEuPathDB" id="AmoebaDB:NAEGRDRAFT_82228"/>
<dbReference type="KEGG" id="ngr:NAEGRDRAFT_82228"/>